<dbReference type="PANTHER" id="PTHR22891">
    <property type="entry name" value="EUKARYOTIC TRANSLATION INITIATION FACTOR 2C"/>
    <property type="match status" value="1"/>
</dbReference>
<dbReference type="EMBL" id="JAAAJA010000241">
    <property type="protein sequence ID" value="KAG0257914.1"/>
    <property type="molecule type" value="Genomic_DNA"/>
</dbReference>
<feature type="domain" description="Piwi" evidence="3">
    <location>
        <begin position="515"/>
        <end position="788"/>
    </location>
</feature>
<protein>
    <submittedName>
        <fullName evidence="4">Eukaryotic translation initiation factor 2C, 2</fullName>
    </submittedName>
</protein>
<keyword evidence="4" id="KW-0396">Initiation factor</keyword>
<reference evidence="4" key="1">
    <citation type="journal article" date="2020" name="Fungal Divers.">
        <title>Resolving the Mortierellaceae phylogeny through synthesis of multi-gene phylogenetics and phylogenomics.</title>
        <authorList>
            <person name="Vandepol N."/>
            <person name="Liber J."/>
            <person name="Desiro A."/>
            <person name="Na H."/>
            <person name="Kennedy M."/>
            <person name="Barry K."/>
            <person name="Grigoriev I.V."/>
            <person name="Miller A.N."/>
            <person name="O'Donnell K."/>
            <person name="Stajich J.E."/>
            <person name="Bonito G."/>
        </authorList>
    </citation>
    <scope>NUCLEOTIDE SEQUENCE</scope>
    <source>
        <strain evidence="4">KOD948</strain>
    </source>
</reference>
<dbReference type="InterPro" id="IPR045246">
    <property type="entry name" value="Piwi_ago-like"/>
</dbReference>
<evidence type="ECO:0000259" key="3">
    <source>
        <dbReference type="PROSITE" id="PS50822"/>
    </source>
</evidence>
<evidence type="ECO:0000259" key="2">
    <source>
        <dbReference type="PROSITE" id="PS50821"/>
    </source>
</evidence>
<dbReference type="Pfam" id="PF16487">
    <property type="entry name" value="ArgoMid"/>
    <property type="match status" value="1"/>
</dbReference>
<dbReference type="InterPro" id="IPR003165">
    <property type="entry name" value="Piwi"/>
</dbReference>
<dbReference type="Pfam" id="PF08699">
    <property type="entry name" value="ArgoL1"/>
    <property type="match status" value="1"/>
</dbReference>
<evidence type="ECO:0000313" key="4">
    <source>
        <dbReference type="EMBL" id="KAG0257914.1"/>
    </source>
</evidence>
<sequence length="788" mass="88645">MTSPIQATPYAMRPLPGTIGKAVTVRSNFFEVEQLPNLIVHHYDVTVTPDVPPPVNRKIYEQFIASYRDSDLGGSRPVYDGRKNIFSPRKLPFESRTFNVSLPGDIQPNSKRPIPVFKLKIKVAATINLEELHQFLQGKSSLTNNVLTAIMALDVLIRHKPAMQHATIGSSFYTPVGKQPLAGPLDAWRGYYQSVRPALGKMLVNVDVSATAFFQSGSLLEMIVKILGFRNPDDLRRPITSQNWQKIEKIIKGLRFTAVHRERVKRTFKIFKLTSTTAKDTKFKITSNKIEGDVQPDEMETDVATYFREVYNMNLQYPMLPCVCASKTIMLPLEVCFIVEGQRYVNKLDPRQTSDMIKFTSQLPPVRANNIKEGLRILSYDDNEYLKDFGMKIAKEMVTIKARVLPVPTISYHPESRIPNVVPRDGQWNMRDKRLVRGATLGSWGVIVFTTERDVSLASAQNFIRELVLCCTDSGLDIPNKQPPIVYLNPQSDIEYGLKEAWVRAGNAVKSKPQLLVCILPTTGTPLYAEIKRVTDTIIGVASQCLQMKHVREPKKQYCANVCLKINVKLGGINSQLKQQMMPFLASKPTILLGGDVSHPQPGDTTRPSIASLVGSLDSRAARYAATVRVQTARTEFIADLASMAIELLKSFYQVCGLKPERILFYRDGVSEGQFAEVLKTEVAALQSACQRLEADYRPKITFVVVQKRHHARFFPAKRTDGDQRGNCHPGTVVDTEIVHLTGFDFYLQSHAGRLGTSRPAHYVVLHDDNKFTSDELQDLSFKLCHFR</sequence>
<dbReference type="AlphaFoldDB" id="A0A9P6U3E1"/>
<dbReference type="InterPro" id="IPR014811">
    <property type="entry name" value="ArgoL1"/>
</dbReference>
<dbReference type="InterPro" id="IPR032473">
    <property type="entry name" value="Argonaute_Mid_dom"/>
</dbReference>
<keyword evidence="4" id="KW-0648">Protein biosynthesis</keyword>
<dbReference type="SUPFAM" id="SSF53098">
    <property type="entry name" value="Ribonuclease H-like"/>
    <property type="match status" value="1"/>
</dbReference>
<dbReference type="CDD" id="cd02846">
    <property type="entry name" value="PAZ_argonaute_like"/>
    <property type="match status" value="1"/>
</dbReference>
<dbReference type="Gene3D" id="2.170.260.10">
    <property type="entry name" value="paz domain"/>
    <property type="match status" value="1"/>
</dbReference>
<dbReference type="InterPro" id="IPR003100">
    <property type="entry name" value="PAZ_dom"/>
</dbReference>
<dbReference type="InterPro" id="IPR036397">
    <property type="entry name" value="RNaseH_sf"/>
</dbReference>
<organism evidence="4 5">
    <name type="scientific">Mortierella polycephala</name>
    <dbReference type="NCBI Taxonomy" id="41804"/>
    <lineage>
        <taxon>Eukaryota</taxon>
        <taxon>Fungi</taxon>
        <taxon>Fungi incertae sedis</taxon>
        <taxon>Mucoromycota</taxon>
        <taxon>Mortierellomycotina</taxon>
        <taxon>Mortierellomycetes</taxon>
        <taxon>Mortierellales</taxon>
        <taxon>Mortierellaceae</taxon>
        <taxon>Mortierella</taxon>
    </lineage>
</organism>
<dbReference type="OrthoDB" id="10252740at2759"/>
<dbReference type="InterPro" id="IPR032472">
    <property type="entry name" value="ArgoL2"/>
</dbReference>
<dbReference type="SUPFAM" id="SSF101690">
    <property type="entry name" value="PAZ domain"/>
    <property type="match status" value="1"/>
</dbReference>
<dbReference type="PROSITE" id="PS50822">
    <property type="entry name" value="PIWI"/>
    <property type="match status" value="1"/>
</dbReference>
<dbReference type="SMART" id="SM00949">
    <property type="entry name" value="PAZ"/>
    <property type="match status" value="1"/>
</dbReference>
<proteinExistence type="inferred from homology"/>
<dbReference type="GO" id="GO:0003743">
    <property type="term" value="F:translation initiation factor activity"/>
    <property type="evidence" value="ECO:0007669"/>
    <property type="project" value="UniProtKB-KW"/>
</dbReference>
<dbReference type="InterPro" id="IPR036085">
    <property type="entry name" value="PAZ_dom_sf"/>
</dbReference>
<dbReference type="Proteomes" id="UP000726737">
    <property type="component" value="Unassembled WGS sequence"/>
</dbReference>
<name>A0A9P6U3E1_9FUNG</name>
<feature type="domain" description="PAZ" evidence="2">
    <location>
        <begin position="218"/>
        <end position="340"/>
    </location>
</feature>
<dbReference type="GO" id="GO:0003723">
    <property type="term" value="F:RNA binding"/>
    <property type="evidence" value="ECO:0007669"/>
    <property type="project" value="InterPro"/>
</dbReference>
<dbReference type="Pfam" id="PF02171">
    <property type="entry name" value="Piwi"/>
    <property type="match status" value="1"/>
</dbReference>
<evidence type="ECO:0000313" key="5">
    <source>
        <dbReference type="Proteomes" id="UP000726737"/>
    </source>
</evidence>
<dbReference type="Pfam" id="PF16488">
    <property type="entry name" value="ArgoL2"/>
    <property type="match status" value="1"/>
</dbReference>
<dbReference type="PROSITE" id="PS50821">
    <property type="entry name" value="PAZ"/>
    <property type="match status" value="1"/>
</dbReference>
<dbReference type="Pfam" id="PF16486">
    <property type="entry name" value="ArgoN"/>
    <property type="match status" value="1"/>
</dbReference>
<gene>
    <name evidence="4" type="primary">EIF2C2</name>
    <name evidence="4" type="ORF">BG011_003684</name>
</gene>
<evidence type="ECO:0000256" key="1">
    <source>
        <dbReference type="RuleBase" id="RU361178"/>
    </source>
</evidence>
<comment type="caution">
    <text evidence="4">The sequence shown here is derived from an EMBL/GenBank/DDBJ whole genome shotgun (WGS) entry which is preliminary data.</text>
</comment>
<dbReference type="SMART" id="SM01163">
    <property type="entry name" value="DUF1785"/>
    <property type="match status" value="1"/>
</dbReference>
<keyword evidence="5" id="KW-1185">Reference proteome</keyword>
<dbReference type="Pfam" id="PF02170">
    <property type="entry name" value="PAZ"/>
    <property type="match status" value="1"/>
</dbReference>
<accession>A0A9P6U3E1</accession>
<dbReference type="InterPro" id="IPR012337">
    <property type="entry name" value="RNaseH-like_sf"/>
</dbReference>
<dbReference type="Gene3D" id="3.40.50.2300">
    <property type="match status" value="1"/>
</dbReference>
<dbReference type="InterPro" id="IPR032474">
    <property type="entry name" value="Argonaute_N"/>
</dbReference>
<dbReference type="Gene3D" id="3.30.420.10">
    <property type="entry name" value="Ribonuclease H-like superfamily/Ribonuclease H"/>
    <property type="match status" value="1"/>
</dbReference>
<dbReference type="SMART" id="SM00950">
    <property type="entry name" value="Piwi"/>
    <property type="match status" value="1"/>
</dbReference>
<comment type="similarity">
    <text evidence="1">Belongs to the argonaute family.</text>
</comment>
<dbReference type="CDD" id="cd04657">
    <property type="entry name" value="Piwi_ago-like"/>
    <property type="match status" value="1"/>
</dbReference>